<dbReference type="InterPro" id="IPR041715">
    <property type="entry name" value="HisRS-like_core"/>
</dbReference>
<dbReference type="InterPro" id="IPR004516">
    <property type="entry name" value="HisRS/HisZ"/>
</dbReference>
<dbReference type="InterPro" id="IPR045864">
    <property type="entry name" value="aa-tRNA-synth_II/BPL/LPL"/>
</dbReference>
<feature type="binding site" evidence="1">
    <location>
        <position position="120"/>
    </location>
    <ligand>
        <name>L-histidine</name>
        <dbReference type="ChEBI" id="CHEBI:57595"/>
    </ligand>
</feature>
<dbReference type="AlphaFoldDB" id="D5EE36"/>
<feature type="binding site" evidence="1">
    <location>
        <position position="260"/>
    </location>
    <ligand>
        <name>L-histidine</name>
        <dbReference type="ChEBI" id="CHEBI:57595"/>
    </ligand>
</feature>
<dbReference type="HOGENOM" id="CLU_025113_0_2_0"/>
<evidence type="ECO:0000313" key="3">
    <source>
        <dbReference type="EMBL" id="ADE56818.1"/>
    </source>
</evidence>
<evidence type="ECO:0000313" key="4">
    <source>
        <dbReference type="Proteomes" id="UP000002366"/>
    </source>
</evidence>
<reference evidence="3 4" key="1">
    <citation type="journal article" date="2010" name="Stand. Genomic Sci.">
        <title>Complete genome sequence of Aminobacterium colombiense type strain (ALA-1).</title>
        <authorList>
            <person name="Chertkov O."/>
            <person name="Sikorski J."/>
            <person name="Brambilla E."/>
            <person name="Lapidus A."/>
            <person name="Copeland A."/>
            <person name="Glavina Del Rio T."/>
            <person name="Nolan M."/>
            <person name="Lucas S."/>
            <person name="Tice H."/>
            <person name="Cheng J.F."/>
            <person name="Han C."/>
            <person name="Detter J.C."/>
            <person name="Bruce D."/>
            <person name="Tapia R."/>
            <person name="Goodwin L."/>
            <person name="Pitluck S."/>
            <person name="Liolios K."/>
            <person name="Ivanova N."/>
            <person name="Mavromatis K."/>
            <person name="Ovchinnikova G."/>
            <person name="Pati A."/>
            <person name="Chen A."/>
            <person name="Palaniappan K."/>
            <person name="Land M."/>
            <person name="Hauser L."/>
            <person name="Chang Y.J."/>
            <person name="Jeffries C.D."/>
            <person name="Spring S."/>
            <person name="Rohde M."/>
            <person name="Goker M."/>
            <person name="Bristow J."/>
            <person name="Eisen J.A."/>
            <person name="Markowitz V."/>
            <person name="Hugenholtz P."/>
            <person name="Kyrpides N.C."/>
            <person name="Klenk H.P."/>
        </authorList>
    </citation>
    <scope>NUCLEOTIDE SEQUENCE [LARGE SCALE GENOMIC DNA]</scope>
    <source>
        <strain evidence="4">DSM 12261 / ALA-1</strain>
    </source>
</reference>
<keyword evidence="3" id="KW-0030">Aminoacyl-tRNA synthetase</keyword>
<feature type="domain" description="Class II Histidinyl-tRNA synthetase (HisRS)-like catalytic core" evidence="2">
    <location>
        <begin position="16"/>
        <end position="309"/>
    </location>
</feature>
<dbReference type="GO" id="GO:0004821">
    <property type="term" value="F:histidine-tRNA ligase activity"/>
    <property type="evidence" value="ECO:0007669"/>
    <property type="project" value="TreeGrafter"/>
</dbReference>
<dbReference type="Proteomes" id="UP000002366">
    <property type="component" value="Chromosome"/>
</dbReference>
<sequence length="401" mass="44998">MNRLPRGCMNVGGALATSMDRSRTHFMKLFSSFGYHPFWPSALQLLESAWPHLPENYRRRLIALTTPYGEPSCLRADITLAAVAFLASHYAPEQRPLRLCYADRVFKRAEKHENRIENFQVGAELLGWEGEGADTEILWLLLRWLDEIGLDKSILVIGDVTFLNYAMAHVGSAASKGLSSCLLGGNLSGYRSILATADIPEYSRNILERLPDLKGGIKVLDEANMLLGSSEHLMPLHNILKALSGLGYEKRLCVDLSLARELNYYSGPVFRLYSSPQGQEIGGGGRYDGLLNSYDLEGQAIGFAVNLEETAALSIPPAEPRRVMIWSASLSPDEALKRAWTILSVGFDGEMSWNKNRDQSYESARMRGCQWWVDLEKETVTHLETEKIMALSQWIREEYTC</sequence>
<proteinExistence type="predicted"/>
<gene>
    <name evidence="3" type="ordered locus">Amico_0683</name>
</gene>
<evidence type="ECO:0000256" key="1">
    <source>
        <dbReference type="PIRSR" id="PIRSR001549-1"/>
    </source>
</evidence>
<accession>D5EE36</accession>
<dbReference type="eggNOG" id="COG3705">
    <property type="taxonomic scope" value="Bacteria"/>
</dbReference>
<dbReference type="Pfam" id="PF13393">
    <property type="entry name" value="tRNA-synt_His"/>
    <property type="match status" value="1"/>
</dbReference>
<dbReference type="GO" id="GO:0005737">
    <property type="term" value="C:cytoplasm"/>
    <property type="evidence" value="ECO:0007669"/>
    <property type="project" value="InterPro"/>
</dbReference>
<organism evidence="3 4">
    <name type="scientific">Aminobacterium colombiense (strain DSM 12261 / ALA-1)</name>
    <dbReference type="NCBI Taxonomy" id="572547"/>
    <lineage>
        <taxon>Bacteria</taxon>
        <taxon>Thermotogati</taxon>
        <taxon>Synergistota</taxon>
        <taxon>Synergistia</taxon>
        <taxon>Synergistales</taxon>
        <taxon>Aminobacteriaceae</taxon>
        <taxon>Aminobacterium</taxon>
    </lineage>
</organism>
<feature type="binding site" evidence="1">
    <location>
        <begin position="77"/>
        <end position="79"/>
    </location>
    <ligand>
        <name>L-histidine</name>
        <dbReference type="ChEBI" id="CHEBI:57595"/>
    </ligand>
</feature>
<dbReference type="PIRSF" id="PIRSF001549">
    <property type="entry name" value="His-tRNA_synth"/>
    <property type="match status" value="1"/>
</dbReference>
<dbReference type="PANTHER" id="PTHR43707">
    <property type="entry name" value="HISTIDYL-TRNA SYNTHETASE"/>
    <property type="match status" value="1"/>
</dbReference>
<dbReference type="SUPFAM" id="SSF55681">
    <property type="entry name" value="Class II aaRS and biotin synthetases"/>
    <property type="match status" value="1"/>
</dbReference>
<keyword evidence="4" id="KW-1185">Reference proteome</keyword>
<keyword evidence="3" id="KW-0436">Ligase</keyword>
<dbReference type="PANTHER" id="PTHR43707:SF1">
    <property type="entry name" value="HISTIDINE--TRNA LIGASE, MITOCHONDRIAL-RELATED"/>
    <property type="match status" value="1"/>
</dbReference>
<feature type="binding site" evidence="1">
    <location>
        <begin position="264"/>
        <end position="265"/>
    </location>
    <ligand>
        <name>L-histidine</name>
        <dbReference type="ChEBI" id="CHEBI:57595"/>
    </ligand>
</feature>
<dbReference type="Gene3D" id="3.30.930.10">
    <property type="entry name" value="Bira Bifunctional Protein, Domain 2"/>
    <property type="match status" value="1"/>
</dbReference>
<feature type="binding site" evidence="1">
    <location>
        <position position="124"/>
    </location>
    <ligand>
        <name>L-histidine</name>
        <dbReference type="ChEBI" id="CHEBI:57595"/>
    </ligand>
</feature>
<dbReference type="KEGG" id="aco:Amico_0683"/>
<dbReference type="STRING" id="572547.Amico_0683"/>
<evidence type="ECO:0000259" key="2">
    <source>
        <dbReference type="Pfam" id="PF13393"/>
    </source>
</evidence>
<name>D5EE36_AMICL</name>
<protein>
    <submittedName>
        <fullName evidence="3">Histidyl-tRNA synthetase 2</fullName>
    </submittedName>
</protein>
<dbReference type="OrthoDB" id="9801867at2"/>
<dbReference type="EMBL" id="CP001997">
    <property type="protein sequence ID" value="ADE56818.1"/>
    <property type="molecule type" value="Genomic_DNA"/>
</dbReference>
<dbReference type="GO" id="GO:0006427">
    <property type="term" value="P:histidyl-tRNA aminoacylation"/>
    <property type="evidence" value="ECO:0007669"/>
    <property type="project" value="TreeGrafter"/>
</dbReference>
<dbReference type="RefSeq" id="WP_013048084.1">
    <property type="nucleotide sequence ID" value="NC_014011.1"/>
</dbReference>